<gene>
    <name evidence="2" type="ORF">JCM16774_1619</name>
</gene>
<evidence type="ECO:0000256" key="1">
    <source>
        <dbReference type="SAM" id="SignalP"/>
    </source>
</evidence>
<keyword evidence="1" id="KW-0732">Signal</keyword>
<dbReference type="EMBL" id="AP019822">
    <property type="protein sequence ID" value="BBM36675.1"/>
    <property type="molecule type" value="Genomic_DNA"/>
</dbReference>
<sequence>MRKLILTGMLVLGMITFAAKITTNNTTWKKLWDAETDRYSSLWMDENETYKFLIYDNDKHIWKLYQVYENKENTGGEIVETDKVNLYGSYVIHPSGKKGIYYINNYVDSKGKKYKRLYFGFDEKLKTVVITDKDGNIIKKLDRVMGN</sequence>
<dbReference type="KEGG" id="lgo:JCM16774_1619"/>
<dbReference type="RefSeq" id="WP_006806429.1">
    <property type="nucleotide sequence ID" value="NZ_AP019822.1"/>
</dbReference>
<dbReference type="AlphaFoldDB" id="A0A510JEK7"/>
<evidence type="ECO:0000313" key="2">
    <source>
        <dbReference type="EMBL" id="BBM36675.1"/>
    </source>
</evidence>
<proteinExistence type="predicted"/>
<feature type="chain" id="PRO_5021866293" evidence="1">
    <location>
        <begin position="20"/>
        <end position="147"/>
    </location>
</feature>
<organism evidence="2 3">
    <name type="scientific">Pseudoleptotrichia goodfellowii</name>
    <dbReference type="NCBI Taxonomy" id="157692"/>
    <lineage>
        <taxon>Bacteria</taxon>
        <taxon>Fusobacteriati</taxon>
        <taxon>Fusobacteriota</taxon>
        <taxon>Fusobacteriia</taxon>
        <taxon>Fusobacteriales</taxon>
        <taxon>Leptotrichiaceae</taxon>
        <taxon>Pseudoleptotrichia</taxon>
    </lineage>
</organism>
<evidence type="ECO:0000313" key="3">
    <source>
        <dbReference type="Proteomes" id="UP000321606"/>
    </source>
</evidence>
<protein>
    <submittedName>
        <fullName evidence="2">Uncharacterized protein</fullName>
    </submittedName>
</protein>
<dbReference type="STRING" id="714315.GCA_000516535_01626"/>
<dbReference type="Proteomes" id="UP000321606">
    <property type="component" value="Chromosome"/>
</dbReference>
<name>A0A510JEK7_9FUSO</name>
<dbReference type="OrthoDB" id="80355at2"/>
<reference evidence="2 3" key="1">
    <citation type="submission" date="2019-07" db="EMBL/GenBank/DDBJ databases">
        <title>Complete Genome Sequence of Leptotrichia goodfellowii Strain JCM 16774.</title>
        <authorList>
            <person name="Watanabe S."/>
            <person name="Cui L."/>
        </authorList>
    </citation>
    <scope>NUCLEOTIDE SEQUENCE [LARGE SCALE GENOMIC DNA]</scope>
    <source>
        <strain evidence="2 3">JCM16774</strain>
    </source>
</reference>
<feature type="signal peptide" evidence="1">
    <location>
        <begin position="1"/>
        <end position="19"/>
    </location>
</feature>
<accession>A0A510JEK7</accession>